<accession>A0A0W0R4K4</accession>
<dbReference type="EMBL" id="LNKA01000001">
    <property type="protein sequence ID" value="KTC65970.1"/>
    <property type="molecule type" value="Genomic_DNA"/>
</dbReference>
<protein>
    <submittedName>
        <fullName evidence="1">Alpha-amylase</fullName>
        <ecNumber evidence="2">3.2.1.1</ecNumber>
    </submittedName>
</protein>
<reference evidence="2 4" key="2">
    <citation type="submission" date="2018-12" db="EMBL/GenBank/DDBJ databases">
        <authorList>
            <consortium name="Pathogen Informatics"/>
        </authorList>
    </citation>
    <scope>NUCLEOTIDE SEQUENCE [LARGE SCALE GENOMIC DNA]</scope>
    <source>
        <strain evidence="2 4">NCTC12735</strain>
        <plasmid evidence="4">29</plasmid>
    </source>
</reference>
<evidence type="ECO:0000313" key="2">
    <source>
        <dbReference type="EMBL" id="VEH86294.1"/>
    </source>
</evidence>
<gene>
    <name evidence="2" type="primary">amyA_2</name>
    <name evidence="1" type="ORF">Lade_0628</name>
    <name evidence="2" type="ORF">NCTC12735_01943</name>
</gene>
<dbReference type="EMBL" id="LR134438">
    <property type="protein sequence ID" value="VEH86294.1"/>
    <property type="molecule type" value="Genomic_DNA"/>
</dbReference>
<reference evidence="1 3" key="1">
    <citation type="submission" date="2015-11" db="EMBL/GenBank/DDBJ databases">
        <title>Identification of large and diverse effector repertoires of 38 Legionella species.</title>
        <authorList>
            <person name="Burstein D."/>
            <person name="Amaro F."/>
            <person name="Zusman T."/>
            <person name="Lifshitz Z."/>
            <person name="Cohen O."/>
            <person name="Gilbert J.A."/>
            <person name="Pupko T."/>
            <person name="Shuman H.A."/>
            <person name="Segal G."/>
        </authorList>
    </citation>
    <scope>NUCLEOTIDE SEQUENCE [LARGE SCALE GENOMIC DNA]</scope>
    <source>
        <strain evidence="1 3">1762-AUS-E</strain>
    </source>
</reference>
<dbReference type="Proteomes" id="UP000281170">
    <property type="component" value="Plasmid 29"/>
</dbReference>
<dbReference type="STRING" id="45056.Lade_0628"/>
<proteinExistence type="predicted"/>
<dbReference type="CDD" id="cd00551">
    <property type="entry name" value="AmyAc_family"/>
    <property type="match status" value="1"/>
</dbReference>
<sequence>MKYPSNGILRMYNMFPYRAYTDKPGIYGMIEYLDEVARMGYNAVWLNPLHLTGSFKHDHPGGDGKVSGSLYAMVDDMAFNPLIFPSSTDNPVDLIKAFTQKARALGIYPLFDLVLNHVGVNEYGSSPLQDRLKGFLLSKPAEAEGVRWPDIQAIDYYTDEYQLQPIEKEEYEETKKVAKKFIIYLKFDEGQLYTSKRHFICFVKVQGKSKEVRIPCIDLGLDSSAPIALSQLIPHTGVIKDKIAMAIDMDLPTVTEGLLAKDEDLDLGKIDKVFKTLWEPFIIRYIRDLGFVGARVDALTHVPGRVLKTAFDIITHEVRTVFGVQPILVGELMVGTPERYTQVLSTCGLTHCLHPCSYYWGHSTEGGYSSEIRESPFQRQIQSLSKIVLTTPDSSGGLVGVIGNHDVGTLKAIVMTELALARAITNSNGNQGRIGYFKRVYDGYKNRIKGIHSTTDLMYLLQSDFYLTDVERDHIYQELNMRMREKIFIQALMCGGGWYSLAGDEVGVCHKPEVFSEFARGPFVGSSLMERIRSSEQKHDLRGFIGGINQILDALPASTIDDKSYMYYAVINEEEFGKKAADFLFLVVRYSKTQNKYYVVGQVTTHLPEAILFAKFDELLSKVPKVEGASWELMMVDAAGEVLSSLEETSAALPALFSMLSVPAVDASAASTATGVDAKSQTIRSPFMVPTIDGSALPYKSPVAESLQQQYDKELRLKYSHLMATHGTFARCDRARKQPEIPLVKIEISS</sequence>
<keyword evidence="3" id="KW-1185">Reference proteome</keyword>
<evidence type="ECO:0000313" key="4">
    <source>
        <dbReference type="Proteomes" id="UP000281170"/>
    </source>
</evidence>
<dbReference type="SUPFAM" id="SSF51445">
    <property type="entry name" value="(Trans)glycosidases"/>
    <property type="match status" value="1"/>
</dbReference>
<dbReference type="Proteomes" id="UP000054859">
    <property type="component" value="Unassembled WGS sequence"/>
</dbReference>
<evidence type="ECO:0000313" key="3">
    <source>
        <dbReference type="Proteomes" id="UP000054859"/>
    </source>
</evidence>
<geneLocation type="plasmid" evidence="2 4">
    <name>29</name>
</geneLocation>
<evidence type="ECO:0000313" key="1">
    <source>
        <dbReference type="EMBL" id="KTC65970.1"/>
    </source>
</evidence>
<dbReference type="Gene3D" id="3.20.20.80">
    <property type="entry name" value="Glycosidases"/>
    <property type="match status" value="1"/>
</dbReference>
<dbReference type="KEGG" id="ladl:NCTC12735_01943"/>
<dbReference type="InterPro" id="IPR017853">
    <property type="entry name" value="GH"/>
</dbReference>
<dbReference type="GO" id="GO:0004556">
    <property type="term" value="F:alpha-amylase activity"/>
    <property type="evidence" value="ECO:0007669"/>
    <property type="project" value="UniProtKB-EC"/>
</dbReference>
<dbReference type="PATRIC" id="fig|45056.6.peg.650"/>
<name>A0A0W0R4K4_9GAMM</name>
<dbReference type="AlphaFoldDB" id="A0A0W0R4K4"/>
<keyword evidence="2" id="KW-0378">Hydrolase</keyword>
<keyword evidence="2" id="KW-0614">Plasmid</keyword>
<keyword evidence="2" id="KW-0326">Glycosidase</keyword>
<dbReference type="EC" id="3.2.1.1" evidence="2"/>
<dbReference type="OrthoDB" id="9805159at2"/>
<dbReference type="RefSeq" id="WP_058461688.1">
    <property type="nucleotide sequence ID" value="NZ_CAAAHS010000004.1"/>
</dbReference>
<organism evidence="1 3">
    <name type="scientific">Legionella adelaidensis</name>
    <dbReference type="NCBI Taxonomy" id="45056"/>
    <lineage>
        <taxon>Bacteria</taxon>
        <taxon>Pseudomonadati</taxon>
        <taxon>Pseudomonadota</taxon>
        <taxon>Gammaproteobacteria</taxon>
        <taxon>Legionellales</taxon>
        <taxon>Legionellaceae</taxon>
        <taxon>Legionella</taxon>
    </lineage>
</organism>